<name>A0A3N4J6H2_9PEZI</name>
<protein>
    <submittedName>
        <fullName evidence="2">Uncharacterized protein</fullName>
    </submittedName>
</protein>
<reference evidence="2 3" key="1">
    <citation type="journal article" date="2018" name="Nat. Ecol. Evol.">
        <title>Pezizomycetes genomes reveal the molecular basis of ectomycorrhizal truffle lifestyle.</title>
        <authorList>
            <person name="Murat C."/>
            <person name="Payen T."/>
            <person name="Noel B."/>
            <person name="Kuo A."/>
            <person name="Morin E."/>
            <person name="Chen J."/>
            <person name="Kohler A."/>
            <person name="Krizsan K."/>
            <person name="Balestrini R."/>
            <person name="Da Silva C."/>
            <person name="Montanini B."/>
            <person name="Hainaut M."/>
            <person name="Levati E."/>
            <person name="Barry K.W."/>
            <person name="Belfiori B."/>
            <person name="Cichocki N."/>
            <person name="Clum A."/>
            <person name="Dockter R.B."/>
            <person name="Fauchery L."/>
            <person name="Guy J."/>
            <person name="Iotti M."/>
            <person name="Le Tacon F."/>
            <person name="Lindquist E.A."/>
            <person name="Lipzen A."/>
            <person name="Malagnac F."/>
            <person name="Mello A."/>
            <person name="Molinier V."/>
            <person name="Miyauchi S."/>
            <person name="Poulain J."/>
            <person name="Riccioni C."/>
            <person name="Rubini A."/>
            <person name="Sitrit Y."/>
            <person name="Splivallo R."/>
            <person name="Traeger S."/>
            <person name="Wang M."/>
            <person name="Zifcakova L."/>
            <person name="Wipf D."/>
            <person name="Zambonelli A."/>
            <person name="Paolocci F."/>
            <person name="Nowrousian M."/>
            <person name="Ottonello S."/>
            <person name="Baldrian P."/>
            <person name="Spatafora J.W."/>
            <person name="Henrissat B."/>
            <person name="Nagy L.G."/>
            <person name="Aury J.M."/>
            <person name="Wincker P."/>
            <person name="Grigoriev I.V."/>
            <person name="Bonfante P."/>
            <person name="Martin F.M."/>
        </authorList>
    </citation>
    <scope>NUCLEOTIDE SEQUENCE [LARGE SCALE GENOMIC DNA]</scope>
    <source>
        <strain evidence="2 3">120613-1</strain>
    </source>
</reference>
<organism evidence="2 3">
    <name type="scientific">Choiromyces venosus 120613-1</name>
    <dbReference type="NCBI Taxonomy" id="1336337"/>
    <lineage>
        <taxon>Eukaryota</taxon>
        <taxon>Fungi</taxon>
        <taxon>Dikarya</taxon>
        <taxon>Ascomycota</taxon>
        <taxon>Pezizomycotina</taxon>
        <taxon>Pezizomycetes</taxon>
        <taxon>Pezizales</taxon>
        <taxon>Tuberaceae</taxon>
        <taxon>Choiromyces</taxon>
    </lineage>
</organism>
<gene>
    <name evidence="2" type="ORF">L873DRAFT_1494290</name>
</gene>
<feature type="region of interest" description="Disordered" evidence="1">
    <location>
        <begin position="189"/>
        <end position="255"/>
    </location>
</feature>
<dbReference type="EMBL" id="ML120445">
    <property type="protein sequence ID" value="RPA93892.1"/>
    <property type="molecule type" value="Genomic_DNA"/>
</dbReference>
<dbReference type="STRING" id="1336337.A0A3N4J6H2"/>
<feature type="compositionally biased region" description="Polar residues" evidence="1">
    <location>
        <begin position="304"/>
        <end position="335"/>
    </location>
</feature>
<keyword evidence="3" id="KW-1185">Reference proteome</keyword>
<dbReference type="Proteomes" id="UP000276215">
    <property type="component" value="Unassembled WGS sequence"/>
</dbReference>
<proteinExistence type="predicted"/>
<feature type="region of interest" description="Disordered" evidence="1">
    <location>
        <begin position="271"/>
        <end position="344"/>
    </location>
</feature>
<evidence type="ECO:0000256" key="1">
    <source>
        <dbReference type="SAM" id="MobiDB-lite"/>
    </source>
</evidence>
<sequence>MSVGFGFSVGDILACGKFCHQVYKACFSEAHDASASWTALGKELVLLGDALQNLCSDEGIIPQDPFKSPETHEKEQRALDAVRMVVGDFQETLKDLRTFLLRYGDFQKPDAGKQYWLKIKFTVNSGEVDKFRARVAMHTRAVHLLLNPLIYQSQKAVETTVTHIQTRIDTIDQVLQALLVVASEQLTTASSSRNPRRIADRAHTRLQNGHPPYLITEAPRNPQTIPEILAPNKSKPRGGEDMLRTNSYPVGGGGGYEDTIKMGISRPFTEVGMMSSHSPKSPYPPNGRRVLPASRDGEEKRGSEFSSISTGTTPSEYRTPRQRSSLGTTEFSDNPISRALRQSAMSETAKKRPIEHWITAAMHWYFKAEKDLEDPDNPEVTLEAYLGLMKSSWIVENVINRWEADDSLPEEIKRNIKTLVAVTDCSPIPKN</sequence>
<dbReference type="OrthoDB" id="5400409at2759"/>
<dbReference type="PANTHER" id="PTHR38886">
    <property type="entry name" value="SESA DOMAIN-CONTAINING PROTEIN"/>
    <property type="match status" value="1"/>
</dbReference>
<dbReference type="AlphaFoldDB" id="A0A3N4J6H2"/>
<accession>A0A3N4J6H2</accession>
<dbReference type="PANTHER" id="PTHR38886:SF1">
    <property type="entry name" value="NACHT-NTPASE AND P-LOOP NTPASES N-TERMINAL DOMAIN-CONTAINING PROTEIN"/>
    <property type="match status" value="1"/>
</dbReference>
<evidence type="ECO:0000313" key="2">
    <source>
        <dbReference type="EMBL" id="RPA93892.1"/>
    </source>
</evidence>
<evidence type="ECO:0000313" key="3">
    <source>
        <dbReference type="Proteomes" id="UP000276215"/>
    </source>
</evidence>